<feature type="non-terminal residue" evidence="1">
    <location>
        <position position="325"/>
    </location>
</feature>
<protein>
    <submittedName>
        <fullName evidence="1">Uncharacterized protein</fullName>
    </submittedName>
</protein>
<accession>A0A953IGT1</accession>
<dbReference type="AlphaFoldDB" id="A0A953IGT1"/>
<organism evidence="1 2">
    <name type="scientific">Symbiobacterium thermophilum</name>
    <dbReference type="NCBI Taxonomy" id="2734"/>
    <lineage>
        <taxon>Bacteria</taxon>
        <taxon>Bacillati</taxon>
        <taxon>Bacillota</taxon>
        <taxon>Clostridia</taxon>
        <taxon>Eubacteriales</taxon>
        <taxon>Symbiobacteriaceae</taxon>
        <taxon>Symbiobacterium</taxon>
    </lineage>
</organism>
<name>A0A953IGT1_SYMTR</name>
<dbReference type="RefSeq" id="WP_273381714.1">
    <property type="nucleotide sequence ID" value="NZ_PIUK01000426.1"/>
</dbReference>
<proteinExistence type="predicted"/>
<dbReference type="EMBL" id="PIUK01000426">
    <property type="protein sequence ID" value="MBY6278290.1"/>
    <property type="molecule type" value="Genomic_DNA"/>
</dbReference>
<sequence>MKVTATTASNYGLKFYRQGEVLETAFVYPLHGPIVSSITDKGYTWFRMEGLTGRRTFVLRTTGASSVAFYSETGSTLTSSGSDGEWSFKPSSDGTYYAKVAGAKGATVTLESVDGSTPALAYGPVPATSGTGPSYGIPAGQDGWYRVDLEGGTYYGLNVASAASLAVYREGAGGLQEVATGEGPWLTFTTPAAGRYLVKVTATTASNYGLKFYRQGEVLEAAFVYPLHGPIVSSITDKGYTWFRMEGLTGRRTFVLRTTGASSVAFYSETGSTLTSSGSNGEWSFQPSSDGTYYAKVTGAKGATVTLESMDGTTPASAYGPVPAT</sequence>
<reference evidence="1" key="1">
    <citation type="submission" date="2017-11" db="EMBL/GenBank/DDBJ databases">
        <title>Three new genomes from thermophilic consortium.</title>
        <authorList>
            <person name="Quaggio R."/>
            <person name="Amgarten D."/>
            <person name="Setubal J.C."/>
        </authorList>
    </citation>
    <scope>NUCLEOTIDE SEQUENCE</scope>
    <source>
        <strain evidence="1">ZCTH01-B2</strain>
    </source>
</reference>
<comment type="caution">
    <text evidence="1">The sequence shown here is derived from an EMBL/GenBank/DDBJ whole genome shotgun (WGS) entry which is preliminary data.</text>
</comment>
<evidence type="ECO:0000313" key="2">
    <source>
        <dbReference type="Proteomes" id="UP000732377"/>
    </source>
</evidence>
<gene>
    <name evidence="1" type="ORF">CWE10_19400</name>
</gene>
<evidence type="ECO:0000313" key="1">
    <source>
        <dbReference type="EMBL" id="MBY6278290.1"/>
    </source>
</evidence>
<dbReference type="Proteomes" id="UP000732377">
    <property type="component" value="Unassembled WGS sequence"/>
</dbReference>